<reference evidence="15 16" key="2">
    <citation type="submission" date="2018-11" db="EMBL/GenBank/DDBJ databases">
        <authorList>
            <consortium name="Pathogen Informatics"/>
        </authorList>
    </citation>
    <scope>NUCLEOTIDE SEQUENCE [LARGE SCALE GENOMIC DNA]</scope>
</reference>
<proteinExistence type="inferred from homology"/>
<evidence type="ECO:0000256" key="10">
    <source>
        <dbReference type="ARBA" id="ARBA00023180"/>
    </source>
</evidence>
<evidence type="ECO:0000313" key="16">
    <source>
        <dbReference type="Proteomes" id="UP000267096"/>
    </source>
</evidence>
<evidence type="ECO:0000256" key="14">
    <source>
        <dbReference type="SAM" id="Phobius"/>
    </source>
</evidence>
<keyword evidence="16" id="KW-1185">Reference proteome</keyword>
<evidence type="ECO:0000256" key="2">
    <source>
        <dbReference type="ARBA" id="ARBA00007193"/>
    </source>
</evidence>
<evidence type="ECO:0000256" key="7">
    <source>
        <dbReference type="ARBA" id="ARBA00023053"/>
    </source>
</evidence>
<keyword evidence="10" id="KW-0325">Glycoprotein</keyword>
<dbReference type="WBParaSite" id="ASIM_0000451801-mRNA-1">
    <property type="protein sequence ID" value="ASIM_0000451801-mRNA-1"/>
    <property type="gene ID" value="ASIM_0000451801"/>
</dbReference>
<evidence type="ECO:0000256" key="8">
    <source>
        <dbReference type="ARBA" id="ARBA00023065"/>
    </source>
</evidence>
<keyword evidence="4 13" id="KW-0894">Sodium channel</keyword>
<keyword evidence="8 13" id="KW-0406">Ion transport</keyword>
<keyword evidence="12 13" id="KW-0407">Ion channel</keyword>
<feature type="transmembrane region" description="Helical" evidence="14">
    <location>
        <begin position="102"/>
        <end position="124"/>
    </location>
</feature>
<dbReference type="GO" id="GO:0015280">
    <property type="term" value="F:ligand-gated sodium channel activity"/>
    <property type="evidence" value="ECO:0007669"/>
    <property type="project" value="TreeGrafter"/>
</dbReference>
<dbReference type="Pfam" id="PF00858">
    <property type="entry name" value="ASC"/>
    <property type="match status" value="1"/>
</dbReference>
<keyword evidence="7" id="KW-0915">Sodium</keyword>
<name>A0A0M3JA98_ANISI</name>
<dbReference type="InterPro" id="IPR001873">
    <property type="entry name" value="ENaC"/>
</dbReference>
<evidence type="ECO:0000256" key="12">
    <source>
        <dbReference type="ARBA" id="ARBA00023303"/>
    </source>
</evidence>
<dbReference type="PANTHER" id="PTHR11690:SF222">
    <property type="entry name" value="AMILORIDE-SENSITIVE SODIUM CHANNEL SUBUNIT GAMMA"/>
    <property type="match status" value="1"/>
</dbReference>
<dbReference type="EMBL" id="UYRR01007451">
    <property type="protein sequence ID" value="VDK23620.1"/>
    <property type="molecule type" value="Genomic_DNA"/>
</dbReference>
<evidence type="ECO:0000313" key="17">
    <source>
        <dbReference type="WBParaSite" id="ASIM_0000451801-mRNA-1"/>
    </source>
</evidence>
<protein>
    <submittedName>
        <fullName evidence="17">Rhomboid-like protein</fullName>
    </submittedName>
</protein>
<evidence type="ECO:0000256" key="5">
    <source>
        <dbReference type="ARBA" id="ARBA00022692"/>
    </source>
</evidence>
<dbReference type="PANTHER" id="PTHR11690">
    <property type="entry name" value="AMILORIDE-SENSITIVE SODIUM CHANNEL-RELATED"/>
    <property type="match status" value="1"/>
</dbReference>
<organism evidence="17">
    <name type="scientific">Anisakis simplex</name>
    <name type="common">Herring worm</name>
    <dbReference type="NCBI Taxonomy" id="6269"/>
    <lineage>
        <taxon>Eukaryota</taxon>
        <taxon>Metazoa</taxon>
        <taxon>Ecdysozoa</taxon>
        <taxon>Nematoda</taxon>
        <taxon>Chromadorea</taxon>
        <taxon>Rhabditida</taxon>
        <taxon>Spirurina</taxon>
        <taxon>Ascaridomorpha</taxon>
        <taxon>Ascaridoidea</taxon>
        <taxon>Anisakidae</taxon>
        <taxon>Anisakis</taxon>
        <taxon>Anisakis simplex complex</taxon>
    </lineage>
</organism>
<evidence type="ECO:0000256" key="3">
    <source>
        <dbReference type="ARBA" id="ARBA00022448"/>
    </source>
</evidence>
<dbReference type="Proteomes" id="UP000267096">
    <property type="component" value="Unassembled WGS sequence"/>
</dbReference>
<dbReference type="GO" id="GO:0005886">
    <property type="term" value="C:plasma membrane"/>
    <property type="evidence" value="ECO:0007669"/>
    <property type="project" value="TreeGrafter"/>
</dbReference>
<keyword evidence="6 14" id="KW-1133">Transmembrane helix</keyword>
<evidence type="ECO:0000256" key="9">
    <source>
        <dbReference type="ARBA" id="ARBA00023136"/>
    </source>
</evidence>
<accession>A0A0M3JA98</accession>
<evidence type="ECO:0000256" key="4">
    <source>
        <dbReference type="ARBA" id="ARBA00022461"/>
    </source>
</evidence>
<evidence type="ECO:0000313" key="15">
    <source>
        <dbReference type="EMBL" id="VDK23620.1"/>
    </source>
</evidence>
<keyword evidence="5 13" id="KW-0812">Transmembrane</keyword>
<evidence type="ECO:0000256" key="11">
    <source>
        <dbReference type="ARBA" id="ARBA00023201"/>
    </source>
</evidence>
<dbReference type="AlphaFoldDB" id="A0A0M3JA98"/>
<dbReference type="Gene3D" id="1.10.287.770">
    <property type="entry name" value="YojJ-like"/>
    <property type="match status" value="1"/>
</dbReference>
<keyword evidence="3 13" id="KW-0813">Transport</keyword>
<comment type="similarity">
    <text evidence="2 13">Belongs to the amiloride-sensitive sodium channel (TC 1.A.6) family.</text>
</comment>
<keyword evidence="11 13" id="KW-0739">Sodium transport</keyword>
<dbReference type="PRINTS" id="PR01078">
    <property type="entry name" value="AMINACHANNEL"/>
</dbReference>
<evidence type="ECO:0000256" key="6">
    <source>
        <dbReference type="ARBA" id="ARBA00022989"/>
    </source>
</evidence>
<gene>
    <name evidence="15" type="ORF">ASIM_LOCUS4335</name>
</gene>
<sequence>MNWRTIMDRSNDITGPECEDNICPTKCITYQYHTSISYGQGFSKSALNWFYHRNSNWTAERVQKNFAVLNVFYREMSYIFNDQVQSTTLVHVLSNIGGNMGMFFGASVITIIELVIYFAKMFWIGLSRKRREYMAVKKKNELDREHRLRAVLETAAANTTTPQVSWLCVWAK</sequence>
<dbReference type="OrthoDB" id="8065060at2759"/>
<evidence type="ECO:0000256" key="1">
    <source>
        <dbReference type="ARBA" id="ARBA00004141"/>
    </source>
</evidence>
<keyword evidence="9 14" id="KW-0472">Membrane</keyword>
<evidence type="ECO:0000256" key="13">
    <source>
        <dbReference type="RuleBase" id="RU000679"/>
    </source>
</evidence>
<comment type="subcellular location">
    <subcellularLocation>
        <location evidence="1">Membrane</location>
        <topology evidence="1">Multi-pass membrane protein</topology>
    </subcellularLocation>
</comment>
<reference evidence="17" key="1">
    <citation type="submission" date="2017-02" db="UniProtKB">
        <authorList>
            <consortium name="WormBaseParasite"/>
        </authorList>
    </citation>
    <scope>IDENTIFICATION</scope>
</reference>